<evidence type="ECO:0008006" key="3">
    <source>
        <dbReference type="Google" id="ProtNLM"/>
    </source>
</evidence>
<dbReference type="AlphaFoldDB" id="A0A929L3N4"/>
<organism evidence="1 2">
    <name type="scientific">Mucilaginibacter myungsuensis</name>
    <dbReference type="NCBI Taxonomy" id="649104"/>
    <lineage>
        <taxon>Bacteria</taxon>
        <taxon>Pseudomonadati</taxon>
        <taxon>Bacteroidota</taxon>
        <taxon>Sphingobacteriia</taxon>
        <taxon>Sphingobacteriales</taxon>
        <taxon>Sphingobacteriaceae</taxon>
        <taxon>Mucilaginibacter</taxon>
    </lineage>
</organism>
<comment type="caution">
    <text evidence="1">The sequence shown here is derived from an EMBL/GenBank/DDBJ whole genome shotgun (WGS) entry which is preliminary data.</text>
</comment>
<evidence type="ECO:0000313" key="2">
    <source>
        <dbReference type="Proteomes" id="UP000622475"/>
    </source>
</evidence>
<proteinExistence type="predicted"/>
<dbReference type="Proteomes" id="UP000622475">
    <property type="component" value="Unassembled WGS sequence"/>
</dbReference>
<dbReference type="Pfam" id="PF06037">
    <property type="entry name" value="DUF922"/>
    <property type="match status" value="1"/>
</dbReference>
<name>A0A929L3N4_9SPHI</name>
<sequence length="178" mass="21174">MQFLNLTILFMLWVSPTVDDTRIVKWKEDRPLTWADFKGGPDYRAGAGSVIVWDTRYNYRVERRDTSYILTFTLDNVMYTDISWVMRDQMGDYLLGHEQTHFDINELFTRKLAAAFKDAVFTSNYKAEMDTIFRQNRADCGAMESKYDKETSHAGNHNMQYRWQLFVFLELQKLPKNY</sequence>
<accession>A0A929L3N4</accession>
<evidence type="ECO:0000313" key="1">
    <source>
        <dbReference type="EMBL" id="MBE9663884.1"/>
    </source>
</evidence>
<dbReference type="RefSeq" id="WP_194113133.1">
    <property type="nucleotide sequence ID" value="NZ_JADFFL010000008.1"/>
</dbReference>
<keyword evidence="2" id="KW-1185">Reference proteome</keyword>
<dbReference type="InterPro" id="IPR010321">
    <property type="entry name" value="DUF922"/>
</dbReference>
<dbReference type="EMBL" id="JADFFL010000008">
    <property type="protein sequence ID" value="MBE9663884.1"/>
    <property type="molecule type" value="Genomic_DNA"/>
</dbReference>
<gene>
    <name evidence="1" type="ORF">IRJ16_18520</name>
</gene>
<protein>
    <recommendedName>
        <fullName evidence="3">DUF922 domain-containing protein</fullName>
    </recommendedName>
</protein>
<reference evidence="1" key="1">
    <citation type="submission" date="2020-10" db="EMBL/GenBank/DDBJ databases">
        <title>Mucilaginibacter mali sp. nov., isolated from rhizosphere soil of apple orchard.</title>
        <authorList>
            <person name="Lee J.-S."/>
            <person name="Kim H.S."/>
            <person name="Kim J.-S."/>
        </authorList>
    </citation>
    <scope>NUCLEOTIDE SEQUENCE</scope>
    <source>
        <strain evidence="1">KCTC 22746</strain>
    </source>
</reference>